<dbReference type="EMBL" id="BDGU01001021">
    <property type="protein sequence ID" value="GAW09129.1"/>
    <property type="molecule type" value="Genomic_DNA"/>
</dbReference>
<reference evidence="3 4" key="1">
    <citation type="submission" date="2016-08" db="EMBL/GenBank/DDBJ databases">
        <authorList>
            <consortium name="Lentinula edodes genome sequencing consortium"/>
            <person name="Sakamoto Y."/>
            <person name="Nakade K."/>
            <person name="Sato S."/>
            <person name="Yoshida Y."/>
            <person name="Miyazaki K."/>
            <person name="Natsume S."/>
            <person name="Konno N."/>
        </authorList>
    </citation>
    <scope>NUCLEOTIDE SEQUENCE [LARGE SCALE GENOMIC DNA]</scope>
    <source>
        <strain evidence="3 4">NBRC 111202</strain>
    </source>
</reference>
<feature type="transmembrane region" description="Helical" evidence="1">
    <location>
        <begin position="74"/>
        <end position="94"/>
    </location>
</feature>
<proteinExistence type="predicted"/>
<dbReference type="AlphaFoldDB" id="A0A1Q3EPK0"/>
<evidence type="ECO:0000256" key="1">
    <source>
        <dbReference type="SAM" id="Phobius"/>
    </source>
</evidence>
<keyword evidence="4" id="KW-1185">Reference proteome</keyword>
<keyword evidence="1" id="KW-0472">Membrane</keyword>
<feature type="domain" description="DUF6533" evidence="2">
    <location>
        <begin position="33"/>
        <end position="78"/>
    </location>
</feature>
<dbReference type="InterPro" id="IPR045340">
    <property type="entry name" value="DUF6533"/>
</dbReference>
<organism evidence="3 4">
    <name type="scientific">Lentinula edodes</name>
    <name type="common">Shiitake mushroom</name>
    <name type="synonym">Lentinus edodes</name>
    <dbReference type="NCBI Taxonomy" id="5353"/>
    <lineage>
        <taxon>Eukaryota</taxon>
        <taxon>Fungi</taxon>
        <taxon>Dikarya</taxon>
        <taxon>Basidiomycota</taxon>
        <taxon>Agaricomycotina</taxon>
        <taxon>Agaricomycetes</taxon>
        <taxon>Agaricomycetidae</taxon>
        <taxon>Agaricales</taxon>
        <taxon>Marasmiineae</taxon>
        <taxon>Omphalotaceae</taxon>
        <taxon>Lentinula</taxon>
    </lineage>
</organism>
<dbReference type="Proteomes" id="UP000188533">
    <property type="component" value="Unassembled WGS sequence"/>
</dbReference>
<dbReference type="Pfam" id="PF20151">
    <property type="entry name" value="DUF6533"/>
    <property type="match status" value="1"/>
</dbReference>
<evidence type="ECO:0000313" key="4">
    <source>
        <dbReference type="Proteomes" id="UP000188533"/>
    </source>
</evidence>
<keyword evidence="1" id="KW-1133">Transmembrane helix</keyword>
<evidence type="ECO:0000259" key="2">
    <source>
        <dbReference type="Pfam" id="PF20151"/>
    </source>
</evidence>
<keyword evidence="1" id="KW-0812">Transmembrane</keyword>
<name>A0A1Q3EPK0_LENED</name>
<feature type="transmembrane region" description="Helical" evidence="1">
    <location>
        <begin position="126"/>
        <end position="143"/>
    </location>
</feature>
<accession>A0A1Q3EPK0</accession>
<protein>
    <recommendedName>
        <fullName evidence="2">DUF6533 domain-containing protein</fullName>
    </recommendedName>
</protein>
<feature type="transmembrane region" description="Helical" evidence="1">
    <location>
        <begin position="208"/>
        <end position="227"/>
    </location>
</feature>
<evidence type="ECO:0000313" key="3">
    <source>
        <dbReference type="EMBL" id="GAW09129.1"/>
    </source>
</evidence>
<reference evidence="3 4" key="2">
    <citation type="submission" date="2017-02" db="EMBL/GenBank/DDBJ databases">
        <title>A genome survey and senescence transcriptome analysis in Lentinula edodes.</title>
        <authorList>
            <person name="Sakamoto Y."/>
            <person name="Nakade K."/>
            <person name="Sato S."/>
            <person name="Yoshida Y."/>
            <person name="Miyazaki K."/>
            <person name="Natsume S."/>
            <person name="Konno N."/>
        </authorList>
    </citation>
    <scope>NUCLEOTIDE SEQUENCE [LARGE SCALE GENOMIC DNA]</scope>
    <source>
        <strain evidence="3 4">NBRC 111202</strain>
    </source>
</reference>
<gene>
    <name evidence="3" type="ORF">LENED_011261</name>
</gene>
<sequence length="276" mass="31255">MIQYMITVSYVDPHGFPRLRFTTFIEDGYVTRYANMAGSALLLFDYLLTLDDEIEFIWQKSWSIGKGLFIISRYYSLIITVVVNNYVLFGHLSASVSIHYSYWQGWSGLFTCMIVEMILQMLSSASTALVLGLMYSGGISTQIETPFCLTELPDYSYAVWIPRLAFDTFLCILALIRGFQLAKEESDDFESSTLPSGKHLMKVLIRDCIGSYLIMFAVYLTFLTIWAKNGNLFETCFNISVGFESIVGTRTILRIRKVTNNGGPDVSASFVNDILK</sequence>
<comment type="caution">
    <text evidence="3">The sequence shown here is derived from an EMBL/GenBank/DDBJ whole genome shotgun (WGS) entry which is preliminary data.</text>
</comment>